<feature type="domain" description="DH" evidence="2">
    <location>
        <begin position="267"/>
        <end position="497"/>
    </location>
</feature>
<dbReference type="EMBL" id="KN823610">
    <property type="protein sequence ID" value="KIO16278.1"/>
    <property type="molecule type" value="Genomic_DNA"/>
</dbReference>
<sequence>EGTPTGWVKVKPRRSLSTFIPEDDVPPVPPIPAALASQFLVPAPPPVIPGRRPLPPPPPLILNPDDVHKKPPLVSLAYTGKQGYYAHEEARLQLQREIAEEEQENSASTTAHGDDLEPKNPDVSVDYPLTPRLKESILRAHLYTSPSSPTANLSKARMGSMYAFPRTESVVDEELVLFEPKRPHLPHRPSSASAKRWTLAVNQIPDDSEFLKEIDDLRKSRQEIATASRRGSFRKTVEGDVAEDDSCSDGEGNEGSDGEGVWMKARRAMLTVREMMRTETSYRNHLIRLWEEDSANPNPSTPPSFLAHLPSLISASTLLSSRLEEDPSAWGVSAAFLGAEDALEKAFTAWCGVVGQVMLELAGNTPPISTSASRTSLYNRKSSTGARDILDKEKPAPKRADTIASSMSGGSGSVIMSGKTSKKSKSTRSSSGSALLSAGSRPLSVQDVAIMPSQRVPRYVLLFKDLLEQTPVTSPSRALVERALQGAMRIAKNCDDAQQHDALTIPSP</sequence>
<dbReference type="Gene3D" id="1.20.900.10">
    <property type="entry name" value="Dbl homology (DH) domain"/>
    <property type="match status" value="1"/>
</dbReference>
<dbReference type="InterPro" id="IPR000219">
    <property type="entry name" value="DH_dom"/>
</dbReference>
<feature type="region of interest" description="Disordered" evidence="1">
    <location>
        <begin position="225"/>
        <end position="259"/>
    </location>
</feature>
<proteinExistence type="predicted"/>
<feature type="compositionally biased region" description="Low complexity" evidence="1">
    <location>
        <begin position="405"/>
        <end position="419"/>
    </location>
</feature>
<feature type="non-terminal residue" evidence="3">
    <location>
        <position position="1"/>
    </location>
</feature>
<dbReference type="PROSITE" id="PS50010">
    <property type="entry name" value="DH_2"/>
    <property type="match status" value="1"/>
</dbReference>
<dbReference type="Proteomes" id="UP000054248">
    <property type="component" value="Unassembled WGS sequence"/>
</dbReference>
<protein>
    <recommendedName>
        <fullName evidence="2">DH domain-containing protein</fullName>
    </recommendedName>
</protein>
<reference evidence="4" key="2">
    <citation type="submission" date="2015-01" db="EMBL/GenBank/DDBJ databases">
        <title>Evolutionary Origins and Diversification of the Mycorrhizal Mutualists.</title>
        <authorList>
            <consortium name="DOE Joint Genome Institute"/>
            <consortium name="Mycorrhizal Genomics Consortium"/>
            <person name="Kohler A."/>
            <person name="Kuo A."/>
            <person name="Nagy L.G."/>
            <person name="Floudas D."/>
            <person name="Copeland A."/>
            <person name="Barry K.W."/>
            <person name="Cichocki N."/>
            <person name="Veneault-Fourrey C."/>
            <person name="LaButti K."/>
            <person name="Lindquist E.A."/>
            <person name="Lipzen A."/>
            <person name="Lundell T."/>
            <person name="Morin E."/>
            <person name="Murat C."/>
            <person name="Riley R."/>
            <person name="Ohm R."/>
            <person name="Sun H."/>
            <person name="Tunlid A."/>
            <person name="Henrissat B."/>
            <person name="Grigoriev I.V."/>
            <person name="Hibbett D.S."/>
            <person name="Martin F."/>
        </authorList>
    </citation>
    <scope>NUCLEOTIDE SEQUENCE [LARGE SCALE GENOMIC DNA]</scope>
    <source>
        <strain evidence="4">MUT 4182</strain>
    </source>
</reference>
<feature type="region of interest" description="Disordered" evidence="1">
    <location>
        <begin position="99"/>
        <end position="127"/>
    </location>
</feature>
<feature type="region of interest" description="Disordered" evidence="1">
    <location>
        <begin position="48"/>
        <end position="67"/>
    </location>
</feature>
<evidence type="ECO:0000256" key="1">
    <source>
        <dbReference type="SAM" id="MobiDB-lite"/>
    </source>
</evidence>
<evidence type="ECO:0000313" key="4">
    <source>
        <dbReference type="Proteomes" id="UP000054248"/>
    </source>
</evidence>
<feature type="compositionally biased region" description="Pro residues" evidence="1">
    <location>
        <begin position="48"/>
        <end position="61"/>
    </location>
</feature>
<feature type="region of interest" description="Disordered" evidence="1">
    <location>
        <begin position="366"/>
        <end position="437"/>
    </location>
</feature>
<dbReference type="Pfam" id="PF00621">
    <property type="entry name" value="RhoGEF"/>
    <property type="match status" value="1"/>
</dbReference>
<feature type="compositionally biased region" description="Acidic residues" evidence="1">
    <location>
        <begin position="240"/>
        <end position="257"/>
    </location>
</feature>
<organism evidence="3 4">
    <name type="scientific">Tulasnella calospora MUT 4182</name>
    <dbReference type="NCBI Taxonomy" id="1051891"/>
    <lineage>
        <taxon>Eukaryota</taxon>
        <taxon>Fungi</taxon>
        <taxon>Dikarya</taxon>
        <taxon>Basidiomycota</taxon>
        <taxon>Agaricomycotina</taxon>
        <taxon>Agaricomycetes</taxon>
        <taxon>Cantharellales</taxon>
        <taxon>Tulasnellaceae</taxon>
        <taxon>Tulasnella</taxon>
    </lineage>
</organism>
<dbReference type="STRING" id="1051891.A0A0C3K4A9"/>
<dbReference type="GO" id="GO:0005085">
    <property type="term" value="F:guanyl-nucleotide exchange factor activity"/>
    <property type="evidence" value="ECO:0007669"/>
    <property type="project" value="InterPro"/>
</dbReference>
<keyword evidence="4" id="KW-1185">Reference proteome</keyword>
<evidence type="ECO:0000259" key="2">
    <source>
        <dbReference type="PROSITE" id="PS50010"/>
    </source>
</evidence>
<dbReference type="InterPro" id="IPR035899">
    <property type="entry name" value="DBL_dom_sf"/>
</dbReference>
<feature type="compositionally biased region" description="Basic and acidic residues" evidence="1">
    <location>
        <begin position="388"/>
        <end position="401"/>
    </location>
</feature>
<feature type="compositionally biased region" description="Polar residues" evidence="1">
    <location>
        <begin position="366"/>
        <end position="385"/>
    </location>
</feature>
<dbReference type="AlphaFoldDB" id="A0A0C3K4A9"/>
<reference evidence="3 4" key="1">
    <citation type="submission" date="2014-04" db="EMBL/GenBank/DDBJ databases">
        <authorList>
            <consortium name="DOE Joint Genome Institute"/>
            <person name="Kuo A."/>
            <person name="Girlanda M."/>
            <person name="Perotto S."/>
            <person name="Kohler A."/>
            <person name="Nagy L.G."/>
            <person name="Floudas D."/>
            <person name="Copeland A."/>
            <person name="Barry K.W."/>
            <person name="Cichocki N."/>
            <person name="Veneault-Fourrey C."/>
            <person name="LaButti K."/>
            <person name="Lindquist E.A."/>
            <person name="Lipzen A."/>
            <person name="Lundell T."/>
            <person name="Morin E."/>
            <person name="Murat C."/>
            <person name="Sun H."/>
            <person name="Tunlid A."/>
            <person name="Henrissat B."/>
            <person name="Grigoriev I.V."/>
            <person name="Hibbett D.S."/>
            <person name="Martin F."/>
            <person name="Nordberg H.P."/>
            <person name="Cantor M.N."/>
            <person name="Hua S.X."/>
        </authorList>
    </citation>
    <scope>NUCLEOTIDE SEQUENCE [LARGE SCALE GENOMIC DNA]</scope>
    <source>
        <strain evidence="3 4">MUT 4182</strain>
    </source>
</reference>
<accession>A0A0C3K4A9</accession>
<evidence type="ECO:0000313" key="3">
    <source>
        <dbReference type="EMBL" id="KIO16278.1"/>
    </source>
</evidence>
<feature type="compositionally biased region" description="Low complexity" evidence="1">
    <location>
        <begin position="427"/>
        <end position="437"/>
    </location>
</feature>
<dbReference type="HOGENOM" id="CLU_537023_0_0_1"/>
<dbReference type="SUPFAM" id="SSF48065">
    <property type="entry name" value="DBL homology domain (DH-domain)"/>
    <property type="match status" value="1"/>
</dbReference>
<dbReference type="OrthoDB" id="660555at2759"/>
<name>A0A0C3K4A9_9AGAM</name>
<gene>
    <name evidence="3" type="ORF">M407DRAFT_34072</name>
</gene>